<dbReference type="RefSeq" id="WP_109727975.1">
    <property type="nucleotide sequence ID" value="NZ_QGDI01000018.1"/>
</dbReference>
<organism evidence="2 3">
    <name type="scientific">Ruminococcus flavefaciens</name>
    <dbReference type="NCBI Taxonomy" id="1265"/>
    <lineage>
        <taxon>Bacteria</taxon>
        <taxon>Bacillati</taxon>
        <taxon>Bacillota</taxon>
        <taxon>Clostridia</taxon>
        <taxon>Eubacteriales</taxon>
        <taxon>Oscillospiraceae</taxon>
        <taxon>Ruminococcus</taxon>
    </lineage>
</organism>
<keyword evidence="1" id="KW-0812">Transmembrane</keyword>
<evidence type="ECO:0000313" key="2">
    <source>
        <dbReference type="EMBL" id="PWJ09881.1"/>
    </source>
</evidence>
<evidence type="ECO:0000256" key="1">
    <source>
        <dbReference type="SAM" id="Phobius"/>
    </source>
</evidence>
<evidence type="ECO:0000313" key="3">
    <source>
        <dbReference type="Proteomes" id="UP000245720"/>
    </source>
</evidence>
<dbReference type="OrthoDB" id="9812059at2"/>
<proteinExistence type="predicted"/>
<feature type="transmembrane region" description="Helical" evidence="1">
    <location>
        <begin position="24"/>
        <end position="56"/>
    </location>
</feature>
<protein>
    <recommendedName>
        <fullName evidence="4">PrgI family protein</fullName>
    </recommendedName>
</protein>
<dbReference type="AlphaFoldDB" id="A0A315XU77"/>
<name>A0A315XU77_RUMFL</name>
<dbReference type="Proteomes" id="UP000245720">
    <property type="component" value="Unassembled WGS sequence"/>
</dbReference>
<keyword evidence="1" id="KW-0472">Membrane</keyword>
<gene>
    <name evidence="2" type="ORF">IE37_03315</name>
</gene>
<reference evidence="2 3" key="1">
    <citation type="submission" date="2018-05" db="EMBL/GenBank/DDBJ databases">
        <title>The Hungate 1000. A catalogue of reference genomes from the rumen microbiome.</title>
        <authorList>
            <person name="Kelly W."/>
        </authorList>
    </citation>
    <scope>NUCLEOTIDE SEQUENCE [LARGE SCALE GENOMIC DNA]</scope>
    <source>
        <strain evidence="2 3">SAb67</strain>
    </source>
</reference>
<dbReference type="EMBL" id="QGDI01000018">
    <property type="protein sequence ID" value="PWJ09881.1"/>
    <property type="molecule type" value="Genomic_DNA"/>
</dbReference>
<evidence type="ECO:0008006" key="4">
    <source>
        <dbReference type="Google" id="ProtNLM"/>
    </source>
</evidence>
<comment type="caution">
    <text evidence="2">The sequence shown here is derived from an EMBL/GenBank/DDBJ whole genome shotgun (WGS) entry which is preliminary data.</text>
</comment>
<accession>A0A315XU77</accession>
<sequence length="93" mass="10928">MKTYIYPENLRATVKLWFWSVRDFIIICAGIIISVAVFANFWNVIPAAVTVCFALISLRADDMSVLDYIINAVKYFLLSQQEYRWKERNNVKE</sequence>
<keyword evidence="1" id="KW-1133">Transmembrane helix</keyword>